<feature type="domain" description="PHD-type" evidence="6">
    <location>
        <begin position="191"/>
        <end position="236"/>
    </location>
</feature>
<dbReference type="GO" id="GO:0008270">
    <property type="term" value="F:zinc ion binding"/>
    <property type="evidence" value="ECO:0007669"/>
    <property type="project" value="UniProtKB-KW"/>
</dbReference>
<keyword evidence="1" id="KW-0479">Metal-binding</keyword>
<feature type="region of interest" description="Disordered" evidence="5">
    <location>
        <begin position="97"/>
        <end position="125"/>
    </location>
</feature>
<dbReference type="PANTHER" id="PTHR46508:SF1">
    <property type="entry name" value="PHD FINGER FAMILY PROTEIN"/>
    <property type="match status" value="1"/>
</dbReference>
<dbReference type="RefSeq" id="XP_013900375.1">
    <property type="nucleotide sequence ID" value="XM_014044921.1"/>
</dbReference>
<evidence type="ECO:0000256" key="3">
    <source>
        <dbReference type="ARBA" id="ARBA00022833"/>
    </source>
</evidence>
<dbReference type="InterPro" id="IPR001965">
    <property type="entry name" value="Znf_PHD"/>
</dbReference>
<dbReference type="InterPro" id="IPR019787">
    <property type="entry name" value="Znf_PHD-finger"/>
</dbReference>
<dbReference type="Gene3D" id="3.30.40.10">
    <property type="entry name" value="Zinc/RING finger domain, C3HC4 (zinc finger)"/>
    <property type="match status" value="1"/>
</dbReference>
<dbReference type="EMBL" id="KK101306">
    <property type="protein sequence ID" value="KIZ01356.1"/>
    <property type="molecule type" value="Genomic_DNA"/>
</dbReference>
<dbReference type="SMART" id="SM00249">
    <property type="entry name" value="PHD"/>
    <property type="match status" value="1"/>
</dbReference>
<dbReference type="SUPFAM" id="SSF57903">
    <property type="entry name" value="FYVE/PHD zinc finger"/>
    <property type="match status" value="1"/>
</dbReference>
<keyword evidence="8" id="KW-1185">Reference proteome</keyword>
<dbReference type="PROSITE" id="PS50016">
    <property type="entry name" value="ZF_PHD_2"/>
    <property type="match status" value="1"/>
</dbReference>
<evidence type="ECO:0000256" key="2">
    <source>
        <dbReference type="ARBA" id="ARBA00022771"/>
    </source>
</evidence>
<gene>
    <name evidence="7" type="ORF">MNEG_6605</name>
</gene>
<dbReference type="AlphaFoldDB" id="A0A0D2N5V3"/>
<dbReference type="STRING" id="145388.A0A0D2N5V3"/>
<dbReference type="InterPro" id="IPR011011">
    <property type="entry name" value="Znf_FYVE_PHD"/>
</dbReference>
<dbReference type="KEGG" id="mng:MNEG_6605"/>
<sequence length="250" mass="25843">MAALATLELGAHFIDGEAEAVSGASADEEDEDGATDLSGFIANSCSPTPRTTGAARRSTPEIALYQRMMLSQTPAGGYNIRDLWSQLQLAPVAGAAGLRQQRPGGGQEPQERPGQRQRRRRQADGAGVAVLWNSGSCAGGAAGQRQRMGHYEGSRAGRSEPGGMVVEHSSSSGSSGSGSGSGSSEGEDGNEDECAACGDGGELLLCDGCPAAFHLFCVGLAAAPEGEWLCRDCRRARSRRRRAVIDDGSS</sequence>
<accession>A0A0D2N5V3</accession>
<feature type="region of interest" description="Disordered" evidence="5">
    <location>
        <begin position="139"/>
        <end position="192"/>
    </location>
</feature>
<protein>
    <recommendedName>
        <fullName evidence="6">PHD-type domain-containing protein</fullName>
    </recommendedName>
</protein>
<dbReference type="InterPro" id="IPR013083">
    <property type="entry name" value="Znf_RING/FYVE/PHD"/>
</dbReference>
<keyword evidence="2 4" id="KW-0863">Zinc-finger</keyword>
<proteinExistence type="predicted"/>
<dbReference type="PANTHER" id="PTHR46508">
    <property type="entry name" value="PHD FINGER FAMILY PROTEIN"/>
    <property type="match status" value="1"/>
</dbReference>
<evidence type="ECO:0000256" key="5">
    <source>
        <dbReference type="SAM" id="MobiDB-lite"/>
    </source>
</evidence>
<dbReference type="InterPro" id="IPR019786">
    <property type="entry name" value="Zinc_finger_PHD-type_CS"/>
</dbReference>
<evidence type="ECO:0000313" key="7">
    <source>
        <dbReference type="EMBL" id="KIZ01356.1"/>
    </source>
</evidence>
<name>A0A0D2N5V3_9CHLO</name>
<dbReference type="PROSITE" id="PS01359">
    <property type="entry name" value="ZF_PHD_1"/>
    <property type="match status" value="1"/>
</dbReference>
<dbReference type="Pfam" id="PF00628">
    <property type="entry name" value="PHD"/>
    <property type="match status" value="1"/>
</dbReference>
<reference evidence="7 8" key="1">
    <citation type="journal article" date="2013" name="BMC Genomics">
        <title>Reconstruction of the lipid metabolism for the microalga Monoraphidium neglectum from its genome sequence reveals characteristics suitable for biofuel production.</title>
        <authorList>
            <person name="Bogen C."/>
            <person name="Al-Dilaimi A."/>
            <person name="Albersmeier A."/>
            <person name="Wichmann J."/>
            <person name="Grundmann M."/>
            <person name="Rupp O."/>
            <person name="Lauersen K.J."/>
            <person name="Blifernez-Klassen O."/>
            <person name="Kalinowski J."/>
            <person name="Goesmann A."/>
            <person name="Mussgnug J.H."/>
            <person name="Kruse O."/>
        </authorList>
    </citation>
    <scope>NUCLEOTIDE SEQUENCE [LARGE SCALE GENOMIC DNA]</scope>
    <source>
        <strain evidence="7 8">SAG 48.87</strain>
    </source>
</reference>
<organism evidence="7 8">
    <name type="scientific">Monoraphidium neglectum</name>
    <dbReference type="NCBI Taxonomy" id="145388"/>
    <lineage>
        <taxon>Eukaryota</taxon>
        <taxon>Viridiplantae</taxon>
        <taxon>Chlorophyta</taxon>
        <taxon>core chlorophytes</taxon>
        <taxon>Chlorophyceae</taxon>
        <taxon>CS clade</taxon>
        <taxon>Sphaeropleales</taxon>
        <taxon>Selenastraceae</taxon>
        <taxon>Monoraphidium</taxon>
    </lineage>
</organism>
<evidence type="ECO:0000256" key="4">
    <source>
        <dbReference type="PROSITE-ProRule" id="PRU00146"/>
    </source>
</evidence>
<keyword evidence="3" id="KW-0862">Zinc</keyword>
<evidence type="ECO:0000313" key="8">
    <source>
        <dbReference type="Proteomes" id="UP000054498"/>
    </source>
</evidence>
<evidence type="ECO:0000259" key="6">
    <source>
        <dbReference type="PROSITE" id="PS50016"/>
    </source>
</evidence>
<dbReference type="Proteomes" id="UP000054498">
    <property type="component" value="Unassembled WGS sequence"/>
</dbReference>
<dbReference type="GeneID" id="25739481"/>
<evidence type="ECO:0000256" key="1">
    <source>
        <dbReference type="ARBA" id="ARBA00022723"/>
    </source>
</evidence>
<feature type="compositionally biased region" description="Basic and acidic residues" evidence="5">
    <location>
        <begin position="149"/>
        <end position="158"/>
    </location>
</feature>